<organism evidence="2 4">
    <name type="scientific">Rhizophagus clarus</name>
    <dbReference type="NCBI Taxonomy" id="94130"/>
    <lineage>
        <taxon>Eukaryota</taxon>
        <taxon>Fungi</taxon>
        <taxon>Fungi incertae sedis</taxon>
        <taxon>Mucoromycota</taxon>
        <taxon>Glomeromycotina</taxon>
        <taxon>Glomeromycetes</taxon>
        <taxon>Glomerales</taxon>
        <taxon>Glomeraceae</taxon>
        <taxon>Rhizophagus</taxon>
    </lineage>
</organism>
<dbReference type="EMBL" id="BEXD01002669">
    <property type="protein sequence ID" value="GBB99057.1"/>
    <property type="molecule type" value="Genomic_DNA"/>
</dbReference>
<accession>A0A2Z6R9J1</accession>
<dbReference type="SUPFAM" id="SSF54695">
    <property type="entry name" value="POZ domain"/>
    <property type="match status" value="1"/>
</dbReference>
<dbReference type="InterPro" id="IPR000210">
    <property type="entry name" value="BTB/POZ_dom"/>
</dbReference>
<dbReference type="Proteomes" id="UP000247702">
    <property type="component" value="Unassembled WGS sequence"/>
</dbReference>
<comment type="caution">
    <text evidence="2">The sequence shown here is derived from an EMBL/GenBank/DDBJ whole genome shotgun (WGS) entry which is preliminary data.</text>
</comment>
<dbReference type="InterPro" id="IPR013320">
    <property type="entry name" value="ConA-like_dom_sf"/>
</dbReference>
<evidence type="ECO:0000259" key="1">
    <source>
        <dbReference type="PROSITE" id="PS50097"/>
    </source>
</evidence>
<dbReference type="AlphaFoldDB" id="A0A2Z6R9J1"/>
<evidence type="ECO:0000313" key="3">
    <source>
        <dbReference type="EMBL" id="GES97529.1"/>
    </source>
</evidence>
<proteinExistence type="predicted"/>
<dbReference type="Pfam" id="PF00651">
    <property type="entry name" value="BTB"/>
    <property type="match status" value="1"/>
</dbReference>
<protein>
    <recommendedName>
        <fullName evidence="1">BTB domain-containing protein</fullName>
    </recommendedName>
</protein>
<feature type="domain" description="BTB" evidence="1">
    <location>
        <begin position="21"/>
        <end position="89"/>
    </location>
</feature>
<dbReference type="Gene3D" id="2.60.120.920">
    <property type="match status" value="1"/>
</dbReference>
<name>A0A2Z6R9J1_9GLOM</name>
<dbReference type="EMBL" id="BLAL01000259">
    <property type="protein sequence ID" value="GES97529.1"/>
    <property type="molecule type" value="Genomic_DNA"/>
</dbReference>
<evidence type="ECO:0000313" key="4">
    <source>
        <dbReference type="Proteomes" id="UP000247702"/>
    </source>
</evidence>
<dbReference type="InterPro" id="IPR011333">
    <property type="entry name" value="SKP1/BTB/POZ_sf"/>
</dbReference>
<dbReference type="Proteomes" id="UP000615446">
    <property type="component" value="Unassembled WGS sequence"/>
</dbReference>
<sequence length="479" mass="54059">MTKGRSLEQDLGLLINNPKYSDIEILCKDGKTLYACRAILGARSDVLDGLLYNGMKESHESEISFPEINSAGMEIILEYIYTGSVKEESLTKDNTIEAFYAADYFQLSDLQDFITKTIKNINFAKKYAPELLSKVSEATLTTRDDILLNVLVETVAIIKLNNVKFGRLSITGLKYLLSITYGKDSPFATNEYDVLRYSVILTAKQISEDTYKAFMEWLPTLKQIENSNNSISVENKFVIDHQKVAKELEPLIEYIDFKRIDTHILANFIEPLKVIPTEIICSAYRNVALLNNLTLNNVRGKPQISEIDLVWDVLACGSKLIIKDNGKVVQAPDGCGVLQSVRITTSTILLENKGIYEWDIIYEGKCNRSRNVYRNFEVGVCALENYNHEIAAGLQLTGWVLGSDGCCRHSGNSIENYCPSFKEVEETEVTVHLDMNRRTCAFTVNGIKYAEVPEWDNLPSRLYPVVSLCYPGLIQIQPR</sequence>
<dbReference type="SMART" id="SM00225">
    <property type="entry name" value="BTB"/>
    <property type="match status" value="1"/>
</dbReference>
<dbReference type="SUPFAM" id="SSF49899">
    <property type="entry name" value="Concanavalin A-like lectins/glucanases"/>
    <property type="match status" value="1"/>
</dbReference>
<dbReference type="InterPro" id="IPR051481">
    <property type="entry name" value="BTB-POZ/Galectin-3-binding"/>
</dbReference>
<reference evidence="2 4" key="1">
    <citation type="submission" date="2017-11" db="EMBL/GenBank/DDBJ databases">
        <title>The genome of Rhizophagus clarus HR1 reveals common genetic basis of auxotrophy among arbuscular mycorrhizal fungi.</title>
        <authorList>
            <person name="Kobayashi Y."/>
        </authorList>
    </citation>
    <scope>NUCLEOTIDE SEQUENCE [LARGE SCALE GENOMIC DNA]</scope>
    <source>
        <strain evidence="2 4">HR1</strain>
    </source>
</reference>
<reference evidence="3" key="2">
    <citation type="submission" date="2019-10" db="EMBL/GenBank/DDBJ databases">
        <title>Conservation and host-specific expression of non-tandemly repeated heterogenous ribosome RNA gene in arbuscular mycorrhizal fungi.</title>
        <authorList>
            <person name="Maeda T."/>
            <person name="Kobayashi Y."/>
            <person name="Nakagawa T."/>
            <person name="Ezawa T."/>
            <person name="Yamaguchi K."/>
            <person name="Bino T."/>
            <person name="Nishimoto Y."/>
            <person name="Shigenobu S."/>
            <person name="Kawaguchi M."/>
        </authorList>
    </citation>
    <scope>NUCLEOTIDE SEQUENCE</scope>
    <source>
        <strain evidence="3">HR1</strain>
    </source>
</reference>
<dbReference type="PROSITE" id="PS50097">
    <property type="entry name" value="BTB"/>
    <property type="match status" value="1"/>
</dbReference>
<keyword evidence="4" id="KW-1185">Reference proteome</keyword>
<dbReference type="PANTHER" id="PTHR24410">
    <property type="entry name" value="HL07962P-RELATED"/>
    <property type="match status" value="1"/>
</dbReference>
<dbReference type="PANTHER" id="PTHR24410:SF23">
    <property type="entry name" value="BTB DOMAIN-CONTAINING PROTEIN-RELATED"/>
    <property type="match status" value="1"/>
</dbReference>
<gene>
    <name evidence="3" type="ORF">RCL2_002412000</name>
    <name evidence="2" type="ORF">RclHR1_03400009</name>
</gene>
<dbReference type="Gene3D" id="3.30.710.10">
    <property type="entry name" value="Potassium Channel Kv1.1, Chain A"/>
    <property type="match status" value="1"/>
</dbReference>
<evidence type="ECO:0000313" key="2">
    <source>
        <dbReference type="EMBL" id="GBB99057.1"/>
    </source>
</evidence>
<dbReference type="OrthoDB" id="6359816at2759"/>
<dbReference type="InterPro" id="IPR043136">
    <property type="entry name" value="B30.2/SPRY_sf"/>
</dbReference>